<keyword evidence="8" id="KW-1185">Reference proteome</keyword>
<evidence type="ECO:0000313" key="7">
    <source>
        <dbReference type="EMBL" id="KOS12522.1"/>
    </source>
</evidence>
<dbReference type="STRING" id="77020.A0A0N0RRU7"/>
<feature type="region of interest" description="Disordered" evidence="5">
    <location>
        <begin position="269"/>
        <end position="305"/>
    </location>
</feature>
<dbReference type="PANTHER" id="PTHR10652">
    <property type="entry name" value="ADENYLYL CYCLASE-ASSOCIATED PROTEIN"/>
    <property type="match status" value="1"/>
</dbReference>
<dbReference type="PANTHER" id="PTHR10652:SF0">
    <property type="entry name" value="ADENYLYL CYCLASE-ASSOCIATED PROTEIN"/>
    <property type="match status" value="1"/>
</dbReference>
<dbReference type="InterPro" id="IPR036223">
    <property type="entry name" value="CAP_C_sf"/>
</dbReference>
<dbReference type="PROSITE" id="PS51329">
    <property type="entry name" value="C_CAP_COFACTOR_C"/>
    <property type="match status" value="1"/>
</dbReference>
<comment type="similarity">
    <text evidence="1 4">Belongs to the CAP family.</text>
</comment>
<dbReference type="InterPro" id="IPR018106">
    <property type="entry name" value="CAP_CS_N"/>
</dbReference>
<dbReference type="InterPro" id="IPR016098">
    <property type="entry name" value="CAP/MinC_C"/>
</dbReference>
<dbReference type="Pfam" id="PF21938">
    <property type="entry name" value="CAP_N"/>
    <property type="match status" value="1"/>
</dbReference>
<proteinExistence type="inferred from homology"/>
<evidence type="ECO:0000313" key="8">
    <source>
        <dbReference type="Proteomes" id="UP000037751"/>
    </source>
</evidence>
<dbReference type="PROSITE" id="PS01088">
    <property type="entry name" value="CAP_1"/>
    <property type="match status" value="1"/>
</dbReference>
<dbReference type="GO" id="GO:0019933">
    <property type="term" value="P:cAMP-mediated signaling"/>
    <property type="evidence" value="ECO:0007669"/>
    <property type="project" value="TreeGrafter"/>
</dbReference>
<dbReference type="FunFam" id="1.25.40.330:FF:000001">
    <property type="entry name" value="Adenylyl cyclase-associated protein"/>
    <property type="match status" value="1"/>
</dbReference>
<dbReference type="InterPro" id="IPR013992">
    <property type="entry name" value="Adenylate_cyclase-assoc_CAP_N"/>
</dbReference>
<dbReference type="GO" id="GO:0007015">
    <property type="term" value="P:actin filament organization"/>
    <property type="evidence" value="ECO:0007669"/>
    <property type="project" value="TreeGrafter"/>
</dbReference>
<dbReference type="InterPro" id="IPR017901">
    <property type="entry name" value="C-CAP_CF_C-like"/>
</dbReference>
<evidence type="ECO:0000256" key="1">
    <source>
        <dbReference type="ARBA" id="ARBA00007659"/>
    </source>
</evidence>
<gene>
    <name evidence="7" type="ORF">Malapachy_2800</name>
</gene>
<feature type="compositionally biased region" description="Pro residues" evidence="5">
    <location>
        <begin position="279"/>
        <end position="303"/>
    </location>
</feature>
<dbReference type="AlphaFoldDB" id="A0A0N0RRU7"/>
<feature type="compositionally biased region" description="Low complexity" evidence="5">
    <location>
        <begin position="41"/>
        <end position="61"/>
    </location>
</feature>
<feature type="domain" description="C-CAP/cofactor C-like" evidence="6">
    <location>
        <begin position="381"/>
        <end position="517"/>
    </location>
</feature>
<dbReference type="Pfam" id="PF08603">
    <property type="entry name" value="CAP_C"/>
    <property type="match status" value="1"/>
</dbReference>
<dbReference type="SUPFAM" id="SSF101278">
    <property type="entry name" value="N-terminal domain of adenylylcyclase associated protein, CAP"/>
    <property type="match status" value="1"/>
</dbReference>
<comment type="function">
    <text evidence="2">The N-terminal domain binds to adenylyl cyclase, thereby enabling adenylyl cyclase to be activated by upstream regulatory signals, such as Ras. The C-terminal domain is required for normal cellular morphology and growth control.</text>
</comment>
<dbReference type="Gene3D" id="1.25.40.330">
    <property type="entry name" value="Adenylate cyclase-associated CAP, N-terminal domain"/>
    <property type="match status" value="1"/>
</dbReference>
<dbReference type="InterPro" id="IPR006599">
    <property type="entry name" value="CARP_motif"/>
</dbReference>
<protein>
    <recommendedName>
        <fullName evidence="3 4">Adenylyl cyclase-associated protein</fullName>
    </recommendedName>
</protein>
<organism evidence="7 8">
    <name type="scientific">Malassezia pachydermatis</name>
    <dbReference type="NCBI Taxonomy" id="77020"/>
    <lineage>
        <taxon>Eukaryota</taxon>
        <taxon>Fungi</taxon>
        <taxon>Dikarya</taxon>
        <taxon>Basidiomycota</taxon>
        <taxon>Ustilaginomycotina</taxon>
        <taxon>Malasseziomycetes</taxon>
        <taxon>Malasseziales</taxon>
        <taxon>Malasseziaceae</taxon>
        <taxon>Malassezia</taxon>
    </lineage>
</organism>
<evidence type="ECO:0000256" key="4">
    <source>
        <dbReference type="RuleBase" id="RU000647"/>
    </source>
</evidence>
<sequence length="543" mass="57508">MASGIGNLTTLIKRLEAATSRLEDIAMSQSAAAQDAGLDLTPPTQAAPSTTAVASSSSDTALNDTASKGESESKSLPTVSAWDEDVEPAVKEYVAASEALSPLVAEHAKLVQATMQQLRSVVVMAAMCYKPKEGLASTEYTMRLEPLQQALHKVVALREEHRGDRDWFNHLSTVNEGITAVGWVAVEPTPAPYIGDMMESAQFYANRVIKEFKERDPKHVQWARAFMNVLSTMQLYVKAHHRTGITWNPQGAVLNTYYVPEDAPMPVMAQATSSVASEPAPPTAPPAPPAPPAVAPPAAPPAPAMAGAAVGATAAPSMDAVFSQINQGEGITSSLRKVDASEMTHKNPSLRASGTVPDAEKARPAPAAKPVSLSAKKRGAPRKVLEGNKWTIENFDNDAHVVIDNTELGQTVHIFHCDRCVIEVKGKINAVSMLSCSKTNLLLDTLVSSLEVTRCTSFAAQITGTTPTILIDSCDGGHVYLSEQGMHADLITAKSSALNVSVPAANGEPGELDEIPLPEQVKHTIARSGSRTVANSEVVQHAG</sequence>
<dbReference type="Gene3D" id="2.160.20.70">
    <property type="match status" value="1"/>
</dbReference>
<reference evidence="7 8" key="1">
    <citation type="submission" date="2015-07" db="EMBL/GenBank/DDBJ databases">
        <title>Draft Genome Sequence of Malassezia furfur CBS1878 and Malassezia pachydermatis CBS1879.</title>
        <authorList>
            <person name="Triana S."/>
            <person name="Ohm R."/>
            <person name="Gonzalez A."/>
            <person name="DeCock H."/>
            <person name="Restrepo S."/>
            <person name="Celis A."/>
        </authorList>
    </citation>
    <scope>NUCLEOTIDE SEQUENCE [LARGE SCALE GENOMIC DNA]</scope>
    <source>
        <strain evidence="7 8">CBS 1879</strain>
    </source>
</reference>
<feature type="region of interest" description="Disordered" evidence="5">
    <location>
        <begin position="34"/>
        <end position="80"/>
    </location>
</feature>
<evidence type="ECO:0000259" key="6">
    <source>
        <dbReference type="PROSITE" id="PS51329"/>
    </source>
</evidence>
<evidence type="ECO:0000256" key="3">
    <source>
        <dbReference type="ARBA" id="ARBA00072052"/>
    </source>
</evidence>
<feature type="region of interest" description="Disordered" evidence="5">
    <location>
        <begin position="341"/>
        <end position="380"/>
    </location>
</feature>
<name>A0A0N0RRU7_9BASI</name>
<dbReference type="GO" id="GO:0003779">
    <property type="term" value="F:actin binding"/>
    <property type="evidence" value="ECO:0007669"/>
    <property type="project" value="InterPro"/>
</dbReference>
<dbReference type="GO" id="GO:0008179">
    <property type="term" value="F:adenylate cyclase binding"/>
    <property type="evidence" value="ECO:0007669"/>
    <property type="project" value="TreeGrafter"/>
</dbReference>
<dbReference type="Proteomes" id="UP000037751">
    <property type="component" value="Unassembled WGS sequence"/>
</dbReference>
<dbReference type="SUPFAM" id="SSF69340">
    <property type="entry name" value="C-terminal domain of adenylylcyclase associated protein"/>
    <property type="match status" value="1"/>
</dbReference>
<dbReference type="Pfam" id="PF01213">
    <property type="entry name" value="CAP_N-CM"/>
    <property type="match status" value="1"/>
</dbReference>
<dbReference type="InterPro" id="IPR053950">
    <property type="entry name" value="CAP_N"/>
</dbReference>
<accession>A0A0N0RRU7</accession>
<dbReference type="VEuPathDB" id="FungiDB:Malapachy_2800"/>
<dbReference type="OrthoDB" id="77251at2759"/>
<dbReference type="InterPro" id="IPR001837">
    <property type="entry name" value="Adenylate_cyclase-assoc_CAP"/>
</dbReference>
<dbReference type="GeneID" id="28729162"/>
<comment type="caution">
    <text evidence="7">The sequence shown here is derived from an EMBL/GenBank/DDBJ whole genome shotgun (WGS) entry which is preliminary data.</text>
</comment>
<dbReference type="EMBL" id="LGAV01000011">
    <property type="protein sequence ID" value="KOS12522.1"/>
    <property type="molecule type" value="Genomic_DNA"/>
</dbReference>
<dbReference type="RefSeq" id="XP_017990154.1">
    <property type="nucleotide sequence ID" value="XM_018137286.1"/>
</dbReference>
<dbReference type="GO" id="GO:0005737">
    <property type="term" value="C:cytoplasm"/>
    <property type="evidence" value="ECO:0007669"/>
    <property type="project" value="TreeGrafter"/>
</dbReference>
<dbReference type="InterPro" id="IPR013912">
    <property type="entry name" value="Adenylate_cyclase-assoc_CAP_C"/>
</dbReference>
<dbReference type="SMART" id="SM00673">
    <property type="entry name" value="CARP"/>
    <property type="match status" value="2"/>
</dbReference>
<dbReference type="InterPro" id="IPR036222">
    <property type="entry name" value="CAP_N_sf"/>
</dbReference>
<evidence type="ECO:0000256" key="5">
    <source>
        <dbReference type="SAM" id="MobiDB-lite"/>
    </source>
</evidence>
<evidence type="ECO:0000256" key="2">
    <source>
        <dbReference type="ARBA" id="ARBA00054756"/>
    </source>
</evidence>